<comment type="subunit">
    <text evidence="4">Mammalian complex I is composed of 45 different subunits.</text>
</comment>
<dbReference type="Pfam" id="PF05347">
    <property type="entry name" value="Complex1_LYR"/>
    <property type="match status" value="1"/>
</dbReference>
<evidence type="ECO:0000256" key="15">
    <source>
        <dbReference type="ARBA" id="ARBA00032528"/>
    </source>
</evidence>
<evidence type="ECO:0000256" key="11">
    <source>
        <dbReference type="ARBA" id="ARBA00022990"/>
    </source>
</evidence>
<dbReference type="GO" id="GO:0006120">
    <property type="term" value="P:mitochondrial electron transport, NADH to ubiquinone"/>
    <property type="evidence" value="ECO:0007669"/>
    <property type="project" value="InterPro"/>
</dbReference>
<sequence length="158" mass="18964">MLGGYLFQDCCKINMAQVPLAIVSHKRQVCSLYKRALRNLEAWYDRRNVYRYRAVQLRARFDENRCKDMGEGIKLLACGQRELFETKHFQPRNFANSAGGCAFEREVIPPDWLLDYWHPLEKAQYPEYFAKREQRKKEYVTWWEKQYGKPDPKDLGHH</sequence>
<evidence type="ECO:0000256" key="6">
    <source>
        <dbReference type="ARBA" id="ARBA00022448"/>
    </source>
</evidence>
<dbReference type="InterPro" id="IPR045292">
    <property type="entry name" value="Complex1_LYR_NDUFB9_LYRM3"/>
</dbReference>
<evidence type="ECO:0000256" key="5">
    <source>
        <dbReference type="ARBA" id="ARBA00018684"/>
    </source>
</evidence>
<evidence type="ECO:0000256" key="4">
    <source>
        <dbReference type="ARBA" id="ARBA00011790"/>
    </source>
</evidence>
<evidence type="ECO:0000256" key="7">
    <source>
        <dbReference type="ARBA" id="ARBA00022553"/>
    </source>
</evidence>
<dbReference type="STRING" id="30019.A0A0M4EBI5"/>
<keyword evidence="9" id="KW-0999">Mitochondrion inner membrane</keyword>
<comment type="similarity">
    <text evidence="3">Belongs to the complex I LYR family.</text>
</comment>
<dbReference type="PANTHER" id="PTHR12868:SF0">
    <property type="entry name" value="NADH DEHYDROGENASE [UBIQUINONE] 1 BETA SUBCOMPLEX SUBUNIT 9"/>
    <property type="match status" value="1"/>
</dbReference>
<evidence type="ECO:0000256" key="3">
    <source>
        <dbReference type="ARBA" id="ARBA00009508"/>
    </source>
</evidence>
<evidence type="ECO:0000259" key="16">
    <source>
        <dbReference type="Pfam" id="PF05347"/>
    </source>
</evidence>
<dbReference type="GO" id="GO:0005743">
    <property type="term" value="C:mitochondrial inner membrane"/>
    <property type="evidence" value="ECO:0007669"/>
    <property type="project" value="UniProtKB-SubCell"/>
</dbReference>
<organism evidence="17 18">
    <name type="scientific">Drosophila busckii</name>
    <name type="common">Fruit fly</name>
    <dbReference type="NCBI Taxonomy" id="30019"/>
    <lineage>
        <taxon>Eukaryota</taxon>
        <taxon>Metazoa</taxon>
        <taxon>Ecdysozoa</taxon>
        <taxon>Arthropoda</taxon>
        <taxon>Hexapoda</taxon>
        <taxon>Insecta</taxon>
        <taxon>Pterygota</taxon>
        <taxon>Neoptera</taxon>
        <taxon>Endopterygota</taxon>
        <taxon>Diptera</taxon>
        <taxon>Brachycera</taxon>
        <taxon>Muscomorpha</taxon>
        <taxon>Ephydroidea</taxon>
        <taxon>Drosophilidae</taxon>
        <taxon>Drosophila</taxon>
    </lineage>
</organism>
<protein>
    <recommendedName>
        <fullName evidence="5">NADH dehydrogenase [ubiquinone] 1 beta subcomplex subunit 9</fullName>
    </recommendedName>
    <alternativeName>
        <fullName evidence="14">Complex I-B22</fullName>
    </alternativeName>
    <alternativeName>
        <fullName evidence="15">NADH-ubiquinone oxidoreductase B22 subunit</fullName>
    </alternativeName>
</protein>
<comment type="subcellular location">
    <subcellularLocation>
        <location evidence="2">Mitochondrion inner membrane</location>
        <topology evidence="2">Peripheral membrane protein</topology>
        <orientation evidence="2">Matrix side</orientation>
    </subcellularLocation>
</comment>
<keyword evidence="12" id="KW-0496">Mitochondrion</keyword>
<evidence type="ECO:0000256" key="14">
    <source>
        <dbReference type="ARBA" id="ARBA00030192"/>
    </source>
</evidence>
<keyword evidence="18" id="KW-1185">Reference proteome</keyword>
<dbReference type="InterPro" id="IPR008011">
    <property type="entry name" value="Complex1_LYR_dom"/>
</dbReference>
<dbReference type="EMBL" id="CP012523">
    <property type="protein sequence ID" value="ALC39964.1"/>
    <property type="molecule type" value="Genomic_DNA"/>
</dbReference>
<dbReference type="CDD" id="cd20263">
    <property type="entry name" value="Complex1_LYR_NDUFB9_LYRM3"/>
    <property type="match status" value="1"/>
</dbReference>
<gene>
    <name evidence="17" type="ORF">Dbus_chr2Lg2049</name>
</gene>
<evidence type="ECO:0000256" key="12">
    <source>
        <dbReference type="ARBA" id="ARBA00023128"/>
    </source>
</evidence>
<comment type="function">
    <text evidence="1">Accessory subunit of the mitochondrial membrane respiratory chain NADH dehydrogenase (Complex I), that is believed to be not involved in catalysis. Complex I functions in the transfer of electrons from NADH to the respiratory chain. The immediate electron acceptor for the enzyme is believed to be ubiquinone.</text>
</comment>
<evidence type="ECO:0000256" key="10">
    <source>
        <dbReference type="ARBA" id="ARBA00022982"/>
    </source>
</evidence>
<evidence type="ECO:0000256" key="9">
    <source>
        <dbReference type="ARBA" id="ARBA00022792"/>
    </source>
</evidence>
<keyword evidence="6" id="KW-0813">Transport</keyword>
<feature type="domain" description="Complex 1 LYR protein" evidence="16">
    <location>
        <begin position="27"/>
        <end position="83"/>
    </location>
</feature>
<keyword evidence="7" id="KW-0597">Phosphoprotein</keyword>
<dbReference type="PANTHER" id="PTHR12868">
    <property type="entry name" value="NADH-UBIQUINONE OXIDOREDUCTASE B22 SUBUNIT"/>
    <property type="match status" value="1"/>
</dbReference>
<proteinExistence type="inferred from homology"/>
<accession>A0A0M4EBI5</accession>
<keyword evidence="11" id="KW-0007">Acetylation</keyword>
<evidence type="ECO:0000313" key="17">
    <source>
        <dbReference type="EMBL" id="ALC39964.1"/>
    </source>
</evidence>
<evidence type="ECO:0000256" key="1">
    <source>
        <dbReference type="ARBA" id="ARBA00002920"/>
    </source>
</evidence>
<evidence type="ECO:0000256" key="13">
    <source>
        <dbReference type="ARBA" id="ARBA00023136"/>
    </source>
</evidence>
<dbReference type="SMR" id="A0A0M4EBI5"/>
<dbReference type="Proteomes" id="UP000494163">
    <property type="component" value="Chromosome 2L"/>
</dbReference>
<dbReference type="InterPro" id="IPR033034">
    <property type="entry name" value="NDUFB9"/>
</dbReference>
<keyword evidence="8" id="KW-0679">Respiratory chain</keyword>
<dbReference type="AlphaFoldDB" id="A0A0M4EBI5"/>
<name>A0A0M4EBI5_DROBS</name>
<evidence type="ECO:0000256" key="2">
    <source>
        <dbReference type="ARBA" id="ARBA00004443"/>
    </source>
</evidence>
<dbReference type="OMA" id="YRAVQMR"/>
<evidence type="ECO:0000313" key="18">
    <source>
        <dbReference type="Proteomes" id="UP000494163"/>
    </source>
</evidence>
<keyword evidence="10" id="KW-0249">Electron transport</keyword>
<keyword evidence="13" id="KW-0472">Membrane</keyword>
<evidence type="ECO:0000256" key="8">
    <source>
        <dbReference type="ARBA" id="ARBA00022660"/>
    </source>
</evidence>
<reference evidence="17 18" key="1">
    <citation type="submission" date="2015-08" db="EMBL/GenBank/DDBJ databases">
        <title>Ancestral chromatin configuration constrains chromatin evolution on differentiating sex chromosomes in Drosophila.</title>
        <authorList>
            <person name="Zhou Q."/>
            <person name="Bachtrog D."/>
        </authorList>
    </citation>
    <scope>NUCLEOTIDE SEQUENCE [LARGE SCALE GENOMIC DNA]</scope>
    <source>
        <tissue evidence="17">Whole larvae</tissue>
    </source>
</reference>